<keyword evidence="7" id="KW-1185">Reference proteome</keyword>
<keyword evidence="2" id="KW-0067">ATP-binding</keyword>
<keyword evidence="6" id="KW-0012">Acyltransferase</keyword>
<dbReference type="GO" id="GO:0016887">
    <property type="term" value="F:ATP hydrolysis activity"/>
    <property type="evidence" value="ECO:0007669"/>
    <property type="project" value="InterPro"/>
</dbReference>
<dbReference type="InterPro" id="IPR027417">
    <property type="entry name" value="P-loop_NTPase"/>
</dbReference>
<proteinExistence type="predicted"/>
<dbReference type="Pfam" id="PF01757">
    <property type="entry name" value="Acyl_transf_3"/>
    <property type="match status" value="1"/>
</dbReference>
<comment type="caution">
    <text evidence="6">The sequence shown here is derived from an EMBL/GenBank/DDBJ whole genome shotgun (WGS) entry which is preliminary data.</text>
</comment>
<dbReference type="Gene3D" id="3.40.50.300">
    <property type="entry name" value="P-loop containing nucleotide triphosphate hydrolases"/>
    <property type="match status" value="1"/>
</dbReference>
<dbReference type="Pfam" id="PF00005">
    <property type="entry name" value="ABC_tran"/>
    <property type="match status" value="1"/>
</dbReference>
<organism evidence="6 7">
    <name type="scientific">Pseudomarimonas arenosa</name>
    <dbReference type="NCBI Taxonomy" id="2774145"/>
    <lineage>
        <taxon>Bacteria</taxon>
        <taxon>Pseudomonadati</taxon>
        <taxon>Pseudomonadota</taxon>
        <taxon>Gammaproteobacteria</taxon>
        <taxon>Lysobacterales</taxon>
        <taxon>Lysobacteraceae</taxon>
        <taxon>Pseudomarimonas</taxon>
    </lineage>
</organism>
<dbReference type="Proteomes" id="UP000613768">
    <property type="component" value="Unassembled WGS sequence"/>
</dbReference>
<protein>
    <submittedName>
        <fullName evidence="6">Acyltransferase family protein</fullName>
    </submittedName>
</protein>
<reference evidence="6 7" key="1">
    <citation type="submission" date="2020-09" db="EMBL/GenBank/DDBJ databases">
        <title>Pseudoxanthomonas sp. CAU 1598 isolated from sand of Yaerae Beach.</title>
        <authorList>
            <person name="Kim W."/>
        </authorList>
    </citation>
    <scope>NUCLEOTIDE SEQUENCE [LARGE SCALE GENOMIC DNA]</scope>
    <source>
        <strain evidence="6 7">CAU 1598</strain>
    </source>
</reference>
<evidence type="ECO:0000313" key="7">
    <source>
        <dbReference type="Proteomes" id="UP000613768"/>
    </source>
</evidence>
<dbReference type="PROSITE" id="PS50893">
    <property type="entry name" value="ABC_TRANSPORTER_2"/>
    <property type="match status" value="1"/>
</dbReference>
<evidence type="ECO:0000256" key="4">
    <source>
        <dbReference type="SAM" id="Phobius"/>
    </source>
</evidence>
<sequence>MHTTHRFHALDSARALALLLGIVLHACMSFFLPIPAQDASQSPLMAVGFFTIHLFRMSLFFVIAGFFARLLVERRGARAFIGNRLQRVGAPLVVGWIVLAPITIAVVIWGLSRTMTADAPAPPPPQGFPLIHLWFLYYLLGFYALALVVQFVADRVVDRQGHLAAGFDRLLGRAARGGVLPLLLALPLFLALFADLDGHLWFGIRTPDHGLAPQWPASLAYGSAFAFGWFVHRQLGLLDYLARQWRGQLLAALTLTAICLSLIGPTPSLEPGTLPGGANGRVGYTLCYALAAWCWTVGLLGAAWRFCAEPNRVHRYLSDASYWLYLTHLPVVFAWQVLLAGLALPSWVKFPLIIALTLTPLLLAYHYGVRNTFLGEVLNGRRYPRTLPSRSAAQGADAATVALAPDATQPVGPAQVDVAQLDPSQLDPSQLDPSQQSPAQNNPAREADAYVLAELVAASKGYDGQPALDGLHLAVRAGELLALLGPNGAGKTTAIGLLLGTLQPDAGEAVLMGGSPLSTASRLAVGVMMQDVTLTPTLRTREHIALAASYYRTPRSVDEVIELCGLQALADKAYGKLSTGQKRQVQFALAIVGRPQLVFLDEPSVGLDVAARETMWRGIRQLLDEGCGILLTTHYLEEAEALADRVAVLARGRLIAEGSVGEMRDLVARKRIRCASALNVEDIRRWPGVVDASSDSGQLQLTASDADSVVRRLLASDSSLRDLEIHKASLAEAFNELTREAA</sequence>
<dbReference type="AlphaFoldDB" id="A0AAW3ZQJ9"/>
<feature type="transmembrane region" description="Helical" evidence="4">
    <location>
        <begin position="88"/>
        <end position="111"/>
    </location>
</feature>
<dbReference type="PANTHER" id="PTHR36927">
    <property type="entry name" value="BLR4337 PROTEIN"/>
    <property type="match status" value="1"/>
</dbReference>
<dbReference type="InterPro" id="IPR002656">
    <property type="entry name" value="Acyl_transf_3_dom"/>
</dbReference>
<feature type="transmembrane region" description="Helical" evidence="4">
    <location>
        <begin position="131"/>
        <end position="153"/>
    </location>
</feature>
<dbReference type="InterPro" id="IPR003439">
    <property type="entry name" value="ABC_transporter-like_ATP-bd"/>
</dbReference>
<feature type="transmembrane region" description="Helical" evidence="4">
    <location>
        <begin position="283"/>
        <end position="302"/>
    </location>
</feature>
<keyword evidence="4" id="KW-0812">Transmembrane</keyword>
<feature type="transmembrane region" description="Helical" evidence="4">
    <location>
        <begin position="44"/>
        <end position="67"/>
    </location>
</feature>
<evidence type="ECO:0000313" key="6">
    <source>
        <dbReference type="EMBL" id="MBD8527412.1"/>
    </source>
</evidence>
<feature type="transmembrane region" description="Helical" evidence="4">
    <location>
        <begin position="174"/>
        <end position="194"/>
    </location>
</feature>
<gene>
    <name evidence="6" type="ORF">IFO71_16840</name>
</gene>
<feature type="transmembrane region" description="Helical" evidence="4">
    <location>
        <begin position="214"/>
        <end position="232"/>
    </location>
</feature>
<dbReference type="GO" id="GO:0016747">
    <property type="term" value="F:acyltransferase activity, transferring groups other than amino-acyl groups"/>
    <property type="evidence" value="ECO:0007669"/>
    <property type="project" value="InterPro"/>
</dbReference>
<evidence type="ECO:0000256" key="2">
    <source>
        <dbReference type="ARBA" id="ARBA00022840"/>
    </source>
</evidence>
<feature type="compositionally biased region" description="Polar residues" evidence="3">
    <location>
        <begin position="424"/>
        <end position="443"/>
    </location>
</feature>
<name>A0AAW3ZQJ9_9GAMM</name>
<evidence type="ECO:0000259" key="5">
    <source>
        <dbReference type="PROSITE" id="PS50893"/>
    </source>
</evidence>
<feature type="region of interest" description="Disordered" evidence="3">
    <location>
        <begin position="424"/>
        <end position="444"/>
    </location>
</feature>
<keyword evidence="4" id="KW-0472">Membrane</keyword>
<dbReference type="EMBL" id="JACYTR010000051">
    <property type="protein sequence ID" value="MBD8527412.1"/>
    <property type="molecule type" value="Genomic_DNA"/>
</dbReference>
<feature type="transmembrane region" description="Helical" evidence="4">
    <location>
        <begin position="322"/>
        <end position="344"/>
    </location>
</feature>
<evidence type="ECO:0000256" key="3">
    <source>
        <dbReference type="SAM" id="MobiDB-lite"/>
    </source>
</evidence>
<feature type="transmembrane region" description="Helical" evidence="4">
    <location>
        <begin position="12"/>
        <end position="32"/>
    </location>
</feature>
<feature type="domain" description="ABC transporter" evidence="5">
    <location>
        <begin position="453"/>
        <end position="676"/>
    </location>
</feature>
<keyword evidence="6" id="KW-0808">Transferase</keyword>
<dbReference type="PANTHER" id="PTHR36927:SF1">
    <property type="entry name" value="MDO-LIKE PROTEIN"/>
    <property type="match status" value="1"/>
</dbReference>
<dbReference type="InterPro" id="IPR050623">
    <property type="entry name" value="Glucan_succinyl_AcylTrfase"/>
</dbReference>
<keyword evidence="1" id="KW-0547">Nucleotide-binding</keyword>
<dbReference type="InterPro" id="IPR003593">
    <property type="entry name" value="AAA+_ATPase"/>
</dbReference>
<evidence type="ECO:0000256" key="1">
    <source>
        <dbReference type="ARBA" id="ARBA00022741"/>
    </source>
</evidence>
<feature type="transmembrane region" description="Helical" evidence="4">
    <location>
        <begin position="244"/>
        <end position="263"/>
    </location>
</feature>
<dbReference type="SUPFAM" id="SSF52540">
    <property type="entry name" value="P-loop containing nucleoside triphosphate hydrolases"/>
    <property type="match status" value="1"/>
</dbReference>
<keyword evidence="4" id="KW-1133">Transmembrane helix</keyword>
<accession>A0AAW3ZQJ9</accession>
<dbReference type="SMART" id="SM00382">
    <property type="entry name" value="AAA"/>
    <property type="match status" value="1"/>
</dbReference>
<dbReference type="GO" id="GO:0005524">
    <property type="term" value="F:ATP binding"/>
    <property type="evidence" value="ECO:0007669"/>
    <property type="project" value="UniProtKB-KW"/>
</dbReference>